<dbReference type="Proteomes" id="UP000078561">
    <property type="component" value="Unassembled WGS sequence"/>
</dbReference>
<evidence type="ECO:0000313" key="2">
    <source>
        <dbReference type="EMBL" id="SAM00641.1"/>
    </source>
</evidence>
<name>A0A168NJ52_ABSGL</name>
<organism evidence="2">
    <name type="scientific">Absidia glauca</name>
    <name type="common">Pin mould</name>
    <dbReference type="NCBI Taxonomy" id="4829"/>
    <lineage>
        <taxon>Eukaryota</taxon>
        <taxon>Fungi</taxon>
        <taxon>Fungi incertae sedis</taxon>
        <taxon>Mucoromycota</taxon>
        <taxon>Mucoromycotina</taxon>
        <taxon>Mucoromycetes</taxon>
        <taxon>Mucorales</taxon>
        <taxon>Cunninghamellaceae</taxon>
        <taxon>Absidia</taxon>
    </lineage>
</organism>
<reference evidence="2" key="1">
    <citation type="submission" date="2016-04" db="EMBL/GenBank/DDBJ databases">
        <authorList>
            <person name="Evans L.H."/>
            <person name="Alamgir A."/>
            <person name="Owens N."/>
            <person name="Weber N.D."/>
            <person name="Virtaneva K."/>
            <person name="Barbian K."/>
            <person name="Babar A."/>
            <person name="Rosenke K."/>
        </authorList>
    </citation>
    <scope>NUCLEOTIDE SEQUENCE [LARGE SCALE GENOMIC DNA]</scope>
    <source>
        <strain evidence="2">CBS 101.48</strain>
    </source>
</reference>
<evidence type="ECO:0000256" key="1">
    <source>
        <dbReference type="SAM" id="MobiDB-lite"/>
    </source>
</evidence>
<dbReference type="InParanoid" id="A0A168NJ52"/>
<dbReference type="AlphaFoldDB" id="A0A168NJ52"/>
<dbReference type="OrthoDB" id="2276327at2759"/>
<evidence type="ECO:0000313" key="3">
    <source>
        <dbReference type="Proteomes" id="UP000078561"/>
    </source>
</evidence>
<protein>
    <submittedName>
        <fullName evidence="2">Uncharacterized protein</fullName>
    </submittedName>
</protein>
<feature type="region of interest" description="Disordered" evidence="1">
    <location>
        <begin position="132"/>
        <end position="158"/>
    </location>
</feature>
<dbReference type="STRING" id="4829.A0A168NJ52"/>
<gene>
    <name evidence="2" type="primary">ABSGL_06357.1 scaffold 8296</name>
</gene>
<dbReference type="EMBL" id="LT553376">
    <property type="protein sequence ID" value="SAM00641.1"/>
    <property type="molecule type" value="Genomic_DNA"/>
</dbReference>
<sequence length="489" mass="55216">MEFGFTVMVTLPTKNAPFLEMFVYIKFGLVADQTVDHVPFSQRTSRRPVTTIDELACLIRKAHMEIRLLRELLAGLLILPCSNIILYSRINIPVMSAGRKRSSHKAHATYNLLSVWPKNLADGEIALIGSCDPGDNVPHEDEDEDDDQRPPSPPMNPVLGTRASKCLRLDSAGSHNNREGSSVLVSTYRLDYHTLDKYVGGPGFSRNFRRNLRHCGSFLGRDFKALIQVIPIILMSVHGNLEDYIGLVRLAVEELTTALDSYDAAYPDARTNFAVKPKLHILHHLPDNIARFSPPLHYETGKGEQFNKFIRERIVNTNRHSVSRDIAKAFVKKVILRHIAESGSWTNDDGERTRRSDEVASFINEERTDLFPFLFGGSRDYQDNNDTSLALVYGRCGVFKVKQNEDPGPSTNRYIIGKAGRTGTGFDIMEYFSMGKDPDGNPLVRSTDVWHSQNDLVLEGTVDMDDRTTHCVVNQYKFGSYWMLNTLFD</sequence>
<keyword evidence="3" id="KW-1185">Reference proteome</keyword>
<proteinExistence type="predicted"/>
<accession>A0A168NJ52</accession>